<dbReference type="EMBL" id="LEKV01000955">
    <property type="protein sequence ID" value="KVI11016.1"/>
    <property type="molecule type" value="Genomic_DNA"/>
</dbReference>
<dbReference type="SUPFAM" id="SSF53098">
    <property type="entry name" value="Ribonuclease H-like"/>
    <property type="match status" value="1"/>
</dbReference>
<dbReference type="Gramene" id="KVI11016">
    <property type="protein sequence ID" value="KVI11016"/>
    <property type="gene ID" value="Ccrd_010580"/>
</dbReference>
<reference evidence="9 10" key="1">
    <citation type="journal article" date="2016" name="Sci. Rep.">
        <title>The genome sequence of the outbreeding globe artichoke constructed de novo incorporating a phase-aware low-pass sequencing strategy of F1 progeny.</title>
        <authorList>
            <person name="Scaglione D."/>
            <person name="Reyes-Chin-Wo S."/>
            <person name="Acquadro A."/>
            <person name="Froenicke L."/>
            <person name="Portis E."/>
            <person name="Beitel C."/>
            <person name="Tirone M."/>
            <person name="Mauro R."/>
            <person name="Lo Monaco A."/>
            <person name="Mauromicale G."/>
            <person name="Faccioli P."/>
            <person name="Cattivelli L."/>
            <person name="Rieseberg L."/>
            <person name="Michelmore R."/>
            <person name="Lanteri S."/>
        </authorList>
    </citation>
    <scope>NUCLEOTIDE SEQUENCE [LARGE SCALE GENOMIC DNA]</scope>
    <source>
        <strain evidence="9">2C</strain>
    </source>
</reference>
<dbReference type="GO" id="GO:0005737">
    <property type="term" value="C:cytoplasm"/>
    <property type="evidence" value="ECO:0007669"/>
    <property type="project" value="TreeGrafter"/>
</dbReference>
<dbReference type="GO" id="GO:0008296">
    <property type="term" value="F:3'-5'-DNA exonuclease activity"/>
    <property type="evidence" value="ECO:0007669"/>
    <property type="project" value="TreeGrafter"/>
</dbReference>
<evidence type="ECO:0000256" key="7">
    <source>
        <dbReference type="ARBA" id="ARBA00025769"/>
    </source>
</evidence>
<dbReference type="GO" id="GO:0006308">
    <property type="term" value="P:DNA catabolic process"/>
    <property type="evidence" value="ECO:0007669"/>
    <property type="project" value="TreeGrafter"/>
</dbReference>
<keyword evidence="6" id="KW-0460">Magnesium</keyword>
<name>A0A103YKW7_CYNCS</name>
<evidence type="ECO:0000256" key="2">
    <source>
        <dbReference type="ARBA" id="ARBA00022722"/>
    </source>
</evidence>
<feature type="domain" description="Exonuclease" evidence="8">
    <location>
        <begin position="196"/>
        <end position="402"/>
    </location>
</feature>
<dbReference type="InterPro" id="IPR036397">
    <property type="entry name" value="RNaseH_sf"/>
</dbReference>
<dbReference type="SMART" id="SM00479">
    <property type="entry name" value="EXOIII"/>
    <property type="match status" value="1"/>
</dbReference>
<comment type="caution">
    <text evidence="9">The sequence shown here is derived from an EMBL/GenBank/DDBJ whole genome shotgun (WGS) entry which is preliminary data.</text>
</comment>
<dbReference type="GO" id="GO:0003676">
    <property type="term" value="F:nucleic acid binding"/>
    <property type="evidence" value="ECO:0007669"/>
    <property type="project" value="InterPro"/>
</dbReference>
<dbReference type="InterPro" id="IPR012337">
    <property type="entry name" value="RNaseH-like_sf"/>
</dbReference>
<evidence type="ECO:0000259" key="8">
    <source>
        <dbReference type="SMART" id="SM00479"/>
    </source>
</evidence>
<dbReference type="PANTHER" id="PTHR13058">
    <property type="entry name" value="THREE PRIME REPAIR EXONUCLEASE 1, 2"/>
    <property type="match status" value="1"/>
</dbReference>
<comment type="similarity">
    <text evidence="7">Belongs to the exonuclease superfamily. TREX family.</text>
</comment>
<sequence length="429" mass="48085">MQKRESFRLQGRFSRLTGQGLIVFSDDFRSGSSLTVFPGDFMFGWSPSSSLAISGYIPGFEKYGVVSSQIHKGIYEETVLPSVLALLQVKPTDYFFLAVRIVLRGEKSCKFPLFGSTIYGLQGGNNRRWSQKSLSTNTEGKNILSRKTNNIGQQIADVASLTHNTLNTSRVEISESKSIHIEEKISENNDISKLITIIVFDIETTGFSREKDRIIEIALQDLSGGENSTFQTLVNPDKYVLNSHIHGISSYMVNKPGVPRSIALERTTIRSIEGSVGNLKDKNFVCRMKDLIPILVQYIKSRQKPGGQILLIAHNAKAFDVPFLISEFSRCSLEIPLDWYFMDTMSPAREVKKREGSKLASNSLQALREHYEIQEMGKAHRAMADVSVLALVLQRMTRDLKLTVPGLVQNYAFTASEIINNSKKKKNSK</sequence>
<dbReference type="CDD" id="cd06127">
    <property type="entry name" value="DEDDh"/>
    <property type="match status" value="1"/>
</dbReference>
<evidence type="ECO:0000256" key="1">
    <source>
        <dbReference type="ARBA" id="ARBA00001946"/>
    </source>
</evidence>
<keyword evidence="10" id="KW-1185">Reference proteome</keyword>
<evidence type="ECO:0000256" key="4">
    <source>
        <dbReference type="ARBA" id="ARBA00022801"/>
    </source>
</evidence>
<dbReference type="InterPro" id="IPR013520">
    <property type="entry name" value="Ribonucl_H"/>
</dbReference>
<dbReference type="Proteomes" id="UP000243975">
    <property type="component" value="Unassembled WGS sequence"/>
</dbReference>
<evidence type="ECO:0000256" key="3">
    <source>
        <dbReference type="ARBA" id="ARBA00022723"/>
    </source>
</evidence>
<dbReference type="InterPro" id="IPR040393">
    <property type="entry name" value="TREX1/2"/>
</dbReference>
<evidence type="ECO:0000256" key="5">
    <source>
        <dbReference type="ARBA" id="ARBA00022839"/>
    </source>
</evidence>
<keyword evidence="2" id="KW-0540">Nuclease</keyword>
<gene>
    <name evidence="9" type="ORF">Ccrd_010580</name>
</gene>
<evidence type="ECO:0000256" key="6">
    <source>
        <dbReference type="ARBA" id="ARBA00022842"/>
    </source>
</evidence>
<dbReference type="PANTHER" id="PTHR13058:SF19">
    <property type="entry name" value="LD40940P"/>
    <property type="match status" value="1"/>
</dbReference>
<dbReference type="Pfam" id="PF00929">
    <property type="entry name" value="RNase_T"/>
    <property type="match status" value="2"/>
</dbReference>
<keyword evidence="3" id="KW-0479">Metal-binding</keyword>
<keyword evidence="5 9" id="KW-0269">Exonuclease</keyword>
<comment type="cofactor">
    <cofactor evidence="1">
        <name>Mg(2+)</name>
        <dbReference type="ChEBI" id="CHEBI:18420"/>
    </cofactor>
</comment>
<keyword evidence="4" id="KW-0378">Hydrolase</keyword>
<dbReference type="Gene3D" id="3.30.420.10">
    <property type="entry name" value="Ribonuclease H-like superfamily/Ribonuclease H"/>
    <property type="match status" value="1"/>
</dbReference>
<protein>
    <submittedName>
        <fullName evidence="9">Exonuclease</fullName>
    </submittedName>
</protein>
<evidence type="ECO:0000313" key="9">
    <source>
        <dbReference type="EMBL" id="KVI11016.1"/>
    </source>
</evidence>
<evidence type="ECO:0000313" key="10">
    <source>
        <dbReference type="Proteomes" id="UP000243975"/>
    </source>
</evidence>
<accession>A0A103YKW7</accession>
<dbReference type="GO" id="GO:0046872">
    <property type="term" value="F:metal ion binding"/>
    <property type="evidence" value="ECO:0007669"/>
    <property type="project" value="UniProtKB-KW"/>
</dbReference>
<dbReference type="OMA" id="HGITTQM"/>
<dbReference type="AlphaFoldDB" id="A0A103YKW7"/>
<organism evidence="9 10">
    <name type="scientific">Cynara cardunculus var. scolymus</name>
    <name type="common">Globe artichoke</name>
    <name type="synonym">Cynara scolymus</name>
    <dbReference type="NCBI Taxonomy" id="59895"/>
    <lineage>
        <taxon>Eukaryota</taxon>
        <taxon>Viridiplantae</taxon>
        <taxon>Streptophyta</taxon>
        <taxon>Embryophyta</taxon>
        <taxon>Tracheophyta</taxon>
        <taxon>Spermatophyta</taxon>
        <taxon>Magnoliopsida</taxon>
        <taxon>eudicotyledons</taxon>
        <taxon>Gunneridae</taxon>
        <taxon>Pentapetalae</taxon>
        <taxon>asterids</taxon>
        <taxon>campanulids</taxon>
        <taxon>Asterales</taxon>
        <taxon>Asteraceae</taxon>
        <taxon>Carduoideae</taxon>
        <taxon>Cardueae</taxon>
        <taxon>Carduinae</taxon>
        <taxon>Cynara</taxon>
    </lineage>
</organism>
<dbReference type="STRING" id="59895.A0A103YKW7"/>
<proteinExistence type="inferred from homology"/>